<reference evidence="6" key="1">
    <citation type="submission" date="2022-03" db="EMBL/GenBank/DDBJ databases">
        <authorList>
            <person name="Sayadi A."/>
        </authorList>
    </citation>
    <scope>NUCLEOTIDE SEQUENCE</scope>
</reference>
<name>A0A9P0LCX1_ACAOB</name>
<dbReference type="GO" id="GO:0006325">
    <property type="term" value="P:chromatin organization"/>
    <property type="evidence" value="ECO:0007669"/>
    <property type="project" value="UniProtKB-KW"/>
</dbReference>
<proteinExistence type="predicted"/>
<feature type="domain" description="SAMD1-like winged helix (WH)" evidence="5">
    <location>
        <begin position="3"/>
        <end position="82"/>
    </location>
</feature>
<evidence type="ECO:0000313" key="6">
    <source>
        <dbReference type="EMBL" id="CAH1992325.1"/>
    </source>
</evidence>
<organism evidence="6 7">
    <name type="scientific">Acanthoscelides obtectus</name>
    <name type="common">Bean weevil</name>
    <name type="synonym">Bruchus obtectus</name>
    <dbReference type="NCBI Taxonomy" id="200917"/>
    <lineage>
        <taxon>Eukaryota</taxon>
        <taxon>Metazoa</taxon>
        <taxon>Ecdysozoa</taxon>
        <taxon>Arthropoda</taxon>
        <taxon>Hexapoda</taxon>
        <taxon>Insecta</taxon>
        <taxon>Pterygota</taxon>
        <taxon>Neoptera</taxon>
        <taxon>Endopterygota</taxon>
        <taxon>Coleoptera</taxon>
        <taxon>Polyphaga</taxon>
        <taxon>Cucujiformia</taxon>
        <taxon>Chrysomeloidea</taxon>
        <taxon>Chrysomelidae</taxon>
        <taxon>Bruchinae</taxon>
        <taxon>Bruchini</taxon>
        <taxon>Acanthoscelides</taxon>
    </lineage>
</organism>
<evidence type="ECO:0000256" key="4">
    <source>
        <dbReference type="ARBA" id="ARBA00023242"/>
    </source>
</evidence>
<dbReference type="PROSITE" id="PS52014">
    <property type="entry name" value="SAMD1_WH"/>
    <property type="match status" value="1"/>
</dbReference>
<dbReference type="OrthoDB" id="6272564at2759"/>
<keyword evidence="2" id="KW-0597">Phosphoprotein</keyword>
<dbReference type="GO" id="GO:0003677">
    <property type="term" value="F:DNA binding"/>
    <property type="evidence" value="ECO:0007669"/>
    <property type="project" value="InterPro"/>
</dbReference>
<keyword evidence="4" id="KW-0539">Nucleus</keyword>
<keyword evidence="3" id="KW-0156">Chromatin regulator</keyword>
<accession>A0A9P0LCX1</accession>
<evidence type="ECO:0000256" key="1">
    <source>
        <dbReference type="ARBA" id="ARBA00004123"/>
    </source>
</evidence>
<sequence length="102" mass="11401">MPVRRHTDPIQVELIWDAIRSANAARQTPDLTRITKYIQTVGNYSPTLIEGFVKNALKDKLILTTGKKQEGGIPSYKIVDQELGLAQRTGVFEMASTLRLFG</sequence>
<dbReference type="AlphaFoldDB" id="A0A9P0LCX1"/>
<comment type="subcellular location">
    <subcellularLocation>
        <location evidence="1">Nucleus</location>
    </subcellularLocation>
</comment>
<evidence type="ECO:0000256" key="3">
    <source>
        <dbReference type="ARBA" id="ARBA00022853"/>
    </source>
</evidence>
<gene>
    <name evidence="6" type="ORF">ACAOBT_LOCUS20786</name>
</gene>
<comment type="caution">
    <text evidence="6">The sequence shown here is derived from an EMBL/GenBank/DDBJ whole genome shotgun (WGS) entry which is preliminary data.</text>
</comment>
<dbReference type="EMBL" id="CAKOFQ010007139">
    <property type="protein sequence ID" value="CAH1992325.1"/>
    <property type="molecule type" value="Genomic_DNA"/>
</dbReference>
<dbReference type="GO" id="GO:0005634">
    <property type="term" value="C:nucleus"/>
    <property type="evidence" value="ECO:0007669"/>
    <property type="project" value="UniProtKB-SubCell"/>
</dbReference>
<dbReference type="Proteomes" id="UP001152888">
    <property type="component" value="Unassembled WGS sequence"/>
</dbReference>
<evidence type="ECO:0000259" key="5">
    <source>
        <dbReference type="PROSITE" id="PS52014"/>
    </source>
</evidence>
<protein>
    <recommendedName>
        <fullName evidence="5">SAMD1-like winged helix (WH) domain-containing protein</fullName>
    </recommendedName>
</protein>
<keyword evidence="7" id="KW-1185">Reference proteome</keyword>
<evidence type="ECO:0000313" key="7">
    <source>
        <dbReference type="Proteomes" id="UP001152888"/>
    </source>
</evidence>
<evidence type="ECO:0000256" key="2">
    <source>
        <dbReference type="ARBA" id="ARBA00022553"/>
    </source>
</evidence>
<dbReference type="InterPro" id="IPR048589">
    <property type="entry name" value="SAMD1-like_WH"/>
</dbReference>